<dbReference type="GO" id="GO:0071513">
    <property type="term" value="C:phosphopantothenoylcysteine decarboxylase complex"/>
    <property type="evidence" value="ECO:0007669"/>
    <property type="project" value="TreeGrafter"/>
</dbReference>
<dbReference type="EMBL" id="CP021416">
    <property type="protein sequence ID" value="ARU48618.1"/>
    <property type="molecule type" value="Genomic_DNA"/>
</dbReference>
<evidence type="ECO:0000313" key="8">
    <source>
        <dbReference type="Proteomes" id="UP000196005"/>
    </source>
</evidence>
<dbReference type="GO" id="GO:0015941">
    <property type="term" value="P:pantothenate catabolic process"/>
    <property type="evidence" value="ECO:0007669"/>
    <property type="project" value="InterPro"/>
</dbReference>
<keyword evidence="2 3" id="KW-0456">Lyase</keyword>
<dbReference type="InterPro" id="IPR036551">
    <property type="entry name" value="Flavin_trans-like"/>
</dbReference>
<comment type="pathway">
    <text evidence="3 4">Cofactor biosynthesis; coenzyme A biosynthesis; CoA from (R)-pantothenate: step 2/5.</text>
</comment>
<comment type="function">
    <text evidence="3">Catalyzes two sequential steps in the biosynthesis of coenzyme A. In the first step cysteine is conjugated to 4'-phosphopantothenate to form 4-phosphopantothenoylcysteine. In the second step the latter compound is decarboxylated to form 4'-phosphopantotheine.</text>
</comment>
<proteinExistence type="inferred from homology"/>
<name>A0A1Y0HKL0_9BACT</name>
<dbReference type="GO" id="GO:0004633">
    <property type="term" value="F:phosphopantothenoylcysteine decarboxylase activity"/>
    <property type="evidence" value="ECO:0007669"/>
    <property type="project" value="UniProtKB-UniRule"/>
</dbReference>
<dbReference type="Proteomes" id="UP000196005">
    <property type="component" value="Chromosome"/>
</dbReference>
<dbReference type="AlphaFoldDB" id="A0A1Y0HKL0"/>
<dbReference type="InterPro" id="IPR005252">
    <property type="entry name" value="CoaBC"/>
</dbReference>
<keyword evidence="3" id="KW-0460">Magnesium</keyword>
<comment type="catalytic activity">
    <reaction evidence="3 4">
        <text>(R)-4'-phosphopantothenate + L-cysteine + CTP = N-[(R)-4-phosphopantothenoyl]-L-cysteine + CMP + diphosphate + H(+)</text>
        <dbReference type="Rhea" id="RHEA:19397"/>
        <dbReference type="ChEBI" id="CHEBI:10986"/>
        <dbReference type="ChEBI" id="CHEBI:15378"/>
        <dbReference type="ChEBI" id="CHEBI:33019"/>
        <dbReference type="ChEBI" id="CHEBI:35235"/>
        <dbReference type="ChEBI" id="CHEBI:37563"/>
        <dbReference type="ChEBI" id="CHEBI:59458"/>
        <dbReference type="ChEBI" id="CHEBI:60377"/>
        <dbReference type="EC" id="6.3.2.5"/>
    </reaction>
</comment>
<dbReference type="InterPro" id="IPR007085">
    <property type="entry name" value="DNA/pantothenate-metab_flavo_C"/>
</dbReference>
<evidence type="ECO:0000256" key="4">
    <source>
        <dbReference type="RuleBase" id="RU364078"/>
    </source>
</evidence>
<dbReference type="GO" id="GO:0004632">
    <property type="term" value="F:phosphopantothenate--cysteine ligase activity"/>
    <property type="evidence" value="ECO:0007669"/>
    <property type="project" value="UniProtKB-UniRule"/>
</dbReference>
<comment type="caution">
    <text evidence="3">Lacks conserved residue(s) required for the propagation of feature annotation.</text>
</comment>
<dbReference type="SUPFAM" id="SSF52507">
    <property type="entry name" value="Homo-oligomeric flavin-containing Cys decarboxylases, HFCD"/>
    <property type="match status" value="1"/>
</dbReference>
<feature type="domain" description="Flavoprotein" evidence="5">
    <location>
        <begin position="9"/>
        <end position="176"/>
    </location>
</feature>
<dbReference type="EC" id="6.3.2.5" evidence="3"/>
<dbReference type="InterPro" id="IPR035929">
    <property type="entry name" value="CoaB-like_sf"/>
</dbReference>
<dbReference type="KEGG" id="suls:Sdiek1_1454"/>
<dbReference type="Pfam" id="PF04127">
    <property type="entry name" value="DFP"/>
    <property type="match status" value="1"/>
</dbReference>
<comment type="function">
    <text evidence="4">Catalyzes two steps in the biosynthesis of coenzyme A. In the first step cysteine is conjugated to 4'-phosphopantothenate to form 4-phosphopantothenoylcysteine, in the latter compound is decarboxylated to form 4'-phosphopantotheine.</text>
</comment>
<protein>
    <recommendedName>
        <fullName evidence="3">Coenzyme A biosynthesis bifunctional protein CoaBC</fullName>
    </recommendedName>
    <alternativeName>
        <fullName evidence="3">DNA/pantothenate metabolism flavoprotein</fullName>
    </alternativeName>
    <alternativeName>
        <fullName evidence="3">Phosphopantothenoylcysteine synthetase/decarboxylase</fullName>
        <shortName evidence="3">PPCS-PPCDC</shortName>
    </alternativeName>
    <domain>
        <recommendedName>
            <fullName evidence="3">Phosphopantothenoylcysteine decarboxylase</fullName>
            <shortName evidence="3">PPC decarboxylase</shortName>
            <shortName evidence="3">PPC-DC</shortName>
            <ecNumber evidence="3">4.1.1.36</ecNumber>
        </recommendedName>
        <alternativeName>
            <fullName evidence="3">CoaC</fullName>
        </alternativeName>
    </domain>
    <domain>
        <recommendedName>
            <fullName evidence="3">Phosphopantothenate--cysteine ligase</fullName>
            <ecNumber evidence="3">6.3.2.5</ecNumber>
        </recommendedName>
        <alternativeName>
            <fullName evidence="3">CoaB</fullName>
        </alternativeName>
        <alternativeName>
            <fullName evidence="3">Phosphopantothenoylcysteine synthetase</fullName>
            <shortName evidence="3">PPC synthetase</shortName>
            <shortName evidence="3">PPC-S</shortName>
        </alternativeName>
    </domain>
</protein>
<evidence type="ECO:0000259" key="5">
    <source>
        <dbReference type="Pfam" id="PF02441"/>
    </source>
</evidence>
<feature type="region of interest" description="Phosphopantothenate--cysteine ligase" evidence="3">
    <location>
        <begin position="193"/>
        <end position="403"/>
    </location>
</feature>
<comment type="cofactor">
    <cofactor evidence="3">
        <name>FMN</name>
        <dbReference type="ChEBI" id="CHEBI:58210"/>
    </cofactor>
    <text evidence="3">Binds 1 FMN per subunit.</text>
</comment>
<dbReference type="GO" id="GO:0015937">
    <property type="term" value="P:coenzyme A biosynthetic process"/>
    <property type="evidence" value="ECO:0007669"/>
    <property type="project" value="UniProtKB-UniRule"/>
</dbReference>
<feature type="binding site" evidence="3">
    <location>
        <position position="286"/>
    </location>
    <ligand>
        <name>CTP</name>
        <dbReference type="ChEBI" id="CHEBI:37563"/>
    </ligand>
</feature>
<keyword evidence="8" id="KW-1185">Reference proteome</keyword>
<dbReference type="EC" id="4.1.1.36" evidence="3"/>
<comment type="similarity">
    <text evidence="3 4">In the N-terminal section; belongs to the HFCD (homo-oligomeric flavin containing Cys decarboxylase) superfamily.</text>
</comment>
<comment type="cofactor">
    <cofactor evidence="3">
        <name>Mg(2+)</name>
        <dbReference type="ChEBI" id="CHEBI:18420"/>
    </cofactor>
</comment>
<evidence type="ECO:0000256" key="2">
    <source>
        <dbReference type="ARBA" id="ARBA00023239"/>
    </source>
</evidence>
<dbReference type="RefSeq" id="WP_087438552.1">
    <property type="nucleotide sequence ID" value="NZ_CP021416.1"/>
</dbReference>
<evidence type="ECO:0000259" key="6">
    <source>
        <dbReference type="Pfam" id="PF04127"/>
    </source>
</evidence>
<dbReference type="HAMAP" id="MF_02225">
    <property type="entry name" value="CoaBC"/>
    <property type="match status" value="1"/>
</dbReference>
<reference evidence="8" key="1">
    <citation type="submission" date="2017-05" db="EMBL/GenBank/DDBJ databases">
        <title>Dechlorination kinetics govern the competition between two new strains of the genus Sulfurospirillum.</title>
        <authorList>
            <person name="Buttet G.F."/>
            <person name="Murray A.M."/>
            <person name="Goris T."/>
            <person name="Burion M."/>
            <person name="Lin B."/>
            <person name="Rolle M."/>
            <person name="Maillard J."/>
        </authorList>
    </citation>
    <scope>NUCLEOTIDE SEQUENCE [LARGE SCALE GENOMIC DNA]</scope>
    <source>
        <strain evidence="8">SL2-1</strain>
    </source>
</reference>
<feature type="domain" description="DNA/pantothenate metabolism flavoprotein C-terminal" evidence="6">
    <location>
        <begin position="189"/>
        <end position="401"/>
    </location>
</feature>
<keyword evidence="3 4" id="KW-0288">FMN</keyword>
<dbReference type="PANTHER" id="PTHR14359:SF6">
    <property type="entry name" value="PHOSPHOPANTOTHENOYLCYSTEINE DECARBOXYLASE"/>
    <property type="match status" value="1"/>
</dbReference>
<feature type="binding site" evidence="3">
    <location>
        <position position="330"/>
    </location>
    <ligand>
        <name>CTP</name>
        <dbReference type="ChEBI" id="CHEBI:37563"/>
    </ligand>
</feature>
<dbReference type="Gene3D" id="3.40.50.1950">
    <property type="entry name" value="Flavin prenyltransferase-like"/>
    <property type="match status" value="1"/>
</dbReference>
<sequence>MRNNLLAGKKILLGVTGSIAIYKALELIRLFIKAGAEVKVLMSEDAKRFIAPLTFETISQNKVLHVETESWSEGLSHIHTGKWADLFLIAPASVNTINKLSHGIADNLLTQTAIAFTKTIVLAPSANTNMMLNPITQESLLKLTSLGYEIVAPQSKLLACNDEGVGALADIEQIFYHCARLLLKEAFWTDREVIITGGGTMEKIDDVRCLTNFSSGKQASALALAFFLRGANVTLISSGETPQINAINTLHVKSTTELQSALLSQMQYVTKNDKTPYLLMAAAVSDYVPIKVHEGKLKKEELGETYSLELKRNVDVLASLPKRDFKVIGFKAEIDESKALENAGKMLEKKGLDAVCLNILKDQNNFGSTKNEISFITPSHVQKFSLAGKFEIAEQIVEHCSHL</sequence>
<dbReference type="GO" id="GO:0010181">
    <property type="term" value="F:FMN binding"/>
    <property type="evidence" value="ECO:0007669"/>
    <property type="project" value="UniProtKB-UniRule"/>
</dbReference>
<dbReference type="NCBIfam" id="TIGR00521">
    <property type="entry name" value="coaBC_dfp"/>
    <property type="match status" value="1"/>
</dbReference>
<gene>
    <name evidence="3" type="primary">coaBC</name>
    <name evidence="7" type="ORF">Sdiek1_1454</name>
</gene>
<dbReference type="GO" id="GO:0046872">
    <property type="term" value="F:metal ion binding"/>
    <property type="evidence" value="ECO:0007669"/>
    <property type="project" value="UniProtKB-KW"/>
</dbReference>
<evidence type="ECO:0000313" key="7">
    <source>
        <dbReference type="EMBL" id="ARU48618.1"/>
    </source>
</evidence>
<dbReference type="SUPFAM" id="SSF102645">
    <property type="entry name" value="CoaB-like"/>
    <property type="match status" value="1"/>
</dbReference>
<organism evidence="7 8">
    <name type="scientific">Sulfurospirillum diekertiae</name>
    <dbReference type="NCBI Taxonomy" id="1854492"/>
    <lineage>
        <taxon>Bacteria</taxon>
        <taxon>Pseudomonadati</taxon>
        <taxon>Campylobacterota</taxon>
        <taxon>Epsilonproteobacteria</taxon>
        <taxon>Campylobacterales</taxon>
        <taxon>Sulfurospirillaceae</taxon>
        <taxon>Sulfurospirillum</taxon>
    </lineage>
</organism>
<evidence type="ECO:0000256" key="3">
    <source>
        <dbReference type="HAMAP-Rule" id="MF_02225"/>
    </source>
</evidence>
<comment type="similarity">
    <text evidence="3 4">In the C-terminal section; belongs to the PPC synthetase family.</text>
</comment>
<keyword evidence="1 3" id="KW-0210">Decarboxylase</keyword>
<feature type="binding site" evidence="3">
    <location>
        <position position="296"/>
    </location>
    <ligand>
        <name>CTP</name>
        <dbReference type="ChEBI" id="CHEBI:37563"/>
    </ligand>
</feature>
<keyword evidence="3 4" id="KW-0436">Ligase</keyword>
<dbReference type="Gene3D" id="3.40.50.10300">
    <property type="entry name" value="CoaB-like"/>
    <property type="match status" value="1"/>
</dbReference>
<comment type="pathway">
    <text evidence="3 4">Cofactor biosynthesis; coenzyme A biosynthesis; CoA from (R)-pantothenate: step 3/5.</text>
</comment>
<dbReference type="PANTHER" id="PTHR14359">
    <property type="entry name" value="HOMO-OLIGOMERIC FLAVIN CONTAINING CYS DECARBOXYLASE FAMILY"/>
    <property type="match status" value="1"/>
</dbReference>
<keyword evidence="3 4" id="KW-0285">Flavoprotein</keyword>
<evidence type="ECO:0000256" key="1">
    <source>
        <dbReference type="ARBA" id="ARBA00022793"/>
    </source>
</evidence>
<feature type="binding site" evidence="3">
    <location>
        <position position="350"/>
    </location>
    <ligand>
        <name>CTP</name>
        <dbReference type="ChEBI" id="CHEBI:37563"/>
    </ligand>
</feature>
<accession>A0A1Y0HKL0</accession>
<dbReference type="Pfam" id="PF02441">
    <property type="entry name" value="Flavoprotein"/>
    <property type="match status" value="1"/>
</dbReference>
<feature type="active site" description="Proton donor" evidence="3">
    <location>
        <position position="160"/>
    </location>
</feature>
<comment type="catalytic activity">
    <reaction evidence="3 4">
        <text>N-[(R)-4-phosphopantothenoyl]-L-cysteine + H(+) = (R)-4'-phosphopantetheine + CO2</text>
        <dbReference type="Rhea" id="RHEA:16793"/>
        <dbReference type="ChEBI" id="CHEBI:15378"/>
        <dbReference type="ChEBI" id="CHEBI:16526"/>
        <dbReference type="ChEBI" id="CHEBI:59458"/>
        <dbReference type="ChEBI" id="CHEBI:61723"/>
        <dbReference type="EC" id="4.1.1.36"/>
    </reaction>
</comment>
<dbReference type="UniPathway" id="UPA00241">
    <property type="reaction ID" value="UER00353"/>
</dbReference>
<dbReference type="InterPro" id="IPR003382">
    <property type="entry name" value="Flavoprotein"/>
</dbReference>
<dbReference type="OrthoDB" id="9802554at2"/>
<feature type="region of interest" description="Phosphopantothenoylcysteine decarboxylase" evidence="3">
    <location>
        <begin position="1"/>
        <end position="192"/>
    </location>
</feature>
<keyword evidence="3" id="KW-0511">Multifunctional enzyme</keyword>
<keyword evidence="3" id="KW-0479">Metal-binding</keyword>